<organism evidence="1 2">
    <name type="scientific">Actinocatenispora rupis</name>
    <dbReference type="NCBI Taxonomy" id="519421"/>
    <lineage>
        <taxon>Bacteria</taxon>
        <taxon>Bacillati</taxon>
        <taxon>Actinomycetota</taxon>
        <taxon>Actinomycetes</taxon>
        <taxon>Micromonosporales</taxon>
        <taxon>Micromonosporaceae</taxon>
        <taxon>Actinocatenispora</taxon>
    </lineage>
</organism>
<protein>
    <recommendedName>
        <fullName evidence="3">Small integral membrane protein</fullName>
    </recommendedName>
</protein>
<evidence type="ECO:0000313" key="1">
    <source>
        <dbReference type="EMBL" id="GID11863.1"/>
    </source>
</evidence>
<evidence type="ECO:0000313" key="2">
    <source>
        <dbReference type="Proteomes" id="UP000612808"/>
    </source>
</evidence>
<reference evidence="1" key="1">
    <citation type="submission" date="2021-01" db="EMBL/GenBank/DDBJ databases">
        <title>Whole genome shotgun sequence of Actinocatenispora rupis NBRC 107355.</title>
        <authorList>
            <person name="Komaki H."/>
            <person name="Tamura T."/>
        </authorList>
    </citation>
    <scope>NUCLEOTIDE SEQUENCE</scope>
    <source>
        <strain evidence="1">NBRC 107355</strain>
    </source>
</reference>
<dbReference type="EMBL" id="BOMB01000015">
    <property type="protein sequence ID" value="GID11863.1"/>
    <property type="molecule type" value="Genomic_DNA"/>
</dbReference>
<evidence type="ECO:0008006" key="3">
    <source>
        <dbReference type="Google" id="ProtNLM"/>
    </source>
</evidence>
<proteinExistence type="predicted"/>
<sequence>MSHRQFGFLAGLLIAWLWATTGFLVALGAVAAGLVGYGVVRVLEGDVRLGDLTERFGSKRT</sequence>
<keyword evidence="2" id="KW-1185">Reference proteome</keyword>
<accession>A0A8J3J9F2</accession>
<name>A0A8J3J9F2_9ACTN</name>
<dbReference type="AlphaFoldDB" id="A0A8J3J9F2"/>
<gene>
    <name evidence="1" type="ORF">Aru02nite_27520</name>
</gene>
<dbReference type="RefSeq" id="WP_203657856.1">
    <property type="nucleotide sequence ID" value="NZ_BAAAZM010000005.1"/>
</dbReference>
<comment type="caution">
    <text evidence="1">The sequence shown here is derived from an EMBL/GenBank/DDBJ whole genome shotgun (WGS) entry which is preliminary data.</text>
</comment>
<dbReference type="Proteomes" id="UP000612808">
    <property type="component" value="Unassembled WGS sequence"/>
</dbReference>